<evidence type="ECO:0000256" key="2">
    <source>
        <dbReference type="SAM" id="SignalP"/>
    </source>
</evidence>
<comment type="caution">
    <text evidence="3">The sequence shown here is derived from an EMBL/GenBank/DDBJ whole genome shotgun (WGS) entry which is preliminary data.</text>
</comment>
<feature type="chain" id="PRO_5042241172" evidence="2">
    <location>
        <begin position="21"/>
        <end position="132"/>
    </location>
</feature>
<feature type="signal peptide" evidence="2">
    <location>
        <begin position="1"/>
        <end position="20"/>
    </location>
</feature>
<evidence type="ECO:0000313" key="4">
    <source>
        <dbReference type="Proteomes" id="UP001217918"/>
    </source>
</evidence>
<accession>A0AAD9HWM0</accession>
<protein>
    <submittedName>
        <fullName evidence="3">Uncharacterized protein</fullName>
    </submittedName>
</protein>
<dbReference type="Proteomes" id="UP001217918">
    <property type="component" value="Unassembled WGS sequence"/>
</dbReference>
<keyword evidence="4" id="KW-1185">Reference proteome</keyword>
<dbReference type="EMBL" id="JAQQPM010000001">
    <property type="protein sequence ID" value="KAK2066776.1"/>
    <property type="molecule type" value="Genomic_DNA"/>
</dbReference>
<gene>
    <name evidence="3" type="ORF">P8C59_000564</name>
</gene>
<reference evidence="3" key="1">
    <citation type="journal article" date="2023" name="Mol. Plant Microbe Interact.">
        <title>Elucidating the Obligate Nature and Biological Capacity of an Invasive Fungal Corn Pathogen.</title>
        <authorList>
            <person name="MacCready J.S."/>
            <person name="Roggenkamp E.M."/>
            <person name="Gdanetz K."/>
            <person name="Chilvers M.I."/>
        </authorList>
    </citation>
    <scope>NUCLEOTIDE SEQUENCE</scope>
    <source>
        <strain evidence="3">PM02</strain>
    </source>
</reference>
<evidence type="ECO:0000313" key="3">
    <source>
        <dbReference type="EMBL" id="KAK2066776.1"/>
    </source>
</evidence>
<dbReference type="AlphaFoldDB" id="A0AAD9HWM0"/>
<proteinExistence type="predicted"/>
<organism evidence="3 4">
    <name type="scientific">Phyllachora maydis</name>
    <dbReference type="NCBI Taxonomy" id="1825666"/>
    <lineage>
        <taxon>Eukaryota</taxon>
        <taxon>Fungi</taxon>
        <taxon>Dikarya</taxon>
        <taxon>Ascomycota</taxon>
        <taxon>Pezizomycotina</taxon>
        <taxon>Sordariomycetes</taxon>
        <taxon>Sordariomycetidae</taxon>
        <taxon>Phyllachorales</taxon>
        <taxon>Phyllachoraceae</taxon>
        <taxon>Phyllachora</taxon>
    </lineage>
</organism>
<name>A0AAD9HWM0_9PEZI</name>
<evidence type="ECO:0000256" key="1">
    <source>
        <dbReference type="SAM" id="MobiDB-lite"/>
    </source>
</evidence>
<sequence length="132" mass="14708">MYASVKTLAAVLLLSSVASAHILGMGYVLDRRDPDTPDSPKSEEPRKLLEKVAVRPERDLVTLDTVKARMPTKRTYWRYLFGMDKREPESMAVPKEILQARHTIEAGVLKDLGSRSEPGPDHVSGSRAVFGF</sequence>
<keyword evidence="2" id="KW-0732">Signal</keyword>
<feature type="region of interest" description="Disordered" evidence="1">
    <location>
        <begin position="111"/>
        <end position="132"/>
    </location>
</feature>